<protein>
    <submittedName>
        <fullName evidence="11">Uncharacterized protein</fullName>
    </submittedName>
</protein>
<organism evidence="11 12">
    <name type="scientific">Dreissena polymorpha</name>
    <name type="common">Zebra mussel</name>
    <name type="synonym">Mytilus polymorpha</name>
    <dbReference type="NCBI Taxonomy" id="45954"/>
    <lineage>
        <taxon>Eukaryota</taxon>
        <taxon>Metazoa</taxon>
        <taxon>Spiralia</taxon>
        <taxon>Lophotrochozoa</taxon>
        <taxon>Mollusca</taxon>
        <taxon>Bivalvia</taxon>
        <taxon>Autobranchia</taxon>
        <taxon>Heteroconchia</taxon>
        <taxon>Euheterodonta</taxon>
        <taxon>Imparidentia</taxon>
        <taxon>Neoheterodontei</taxon>
        <taxon>Myida</taxon>
        <taxon>Dreissenoidea</taxon>
        <taxon>Dreissenidae</taxon>
        <taxon>Dreissena</taxon>
    </lineage>
</organism>
<keyword evidence="4" id="KW-0547">Nucleotide-binding</keyword>
<feature type="transmembrane region" description="Helical" evidence="8">
    <location>
        <begin position="110"/>
        <end position="129"/>
    </location>
</feature>
<dbReference type="Pfam" id="PF00005">
    <property type="entry name" value="ABC_tran"/>
    <property type="match status" value="1"/>
</dbReference>
<dbReference type="SUPFAM" id="SSF90123">
    <property type="entry name" value="ABC transporter transmembrane region"/>
    <property type="match status" value="1"/>
</dbReference>
<dbReference type="Pfam" id="PF00664">
    <property type="entry name" value="ABC_membrane"/>
    <property type="match status" value="1"/>
</dbReference>
<feature type="transmembrane region" description="Helical" evidence="8">
    <location>
        <begin position="221"/>
        <end position="244"/>
    </location>
</feature>
<comment type="subcellular location">
    <subcellularLocation>
        <location evidence="1">Mitochondrion inner membrane</location>
        <topology evidence="1">Multi-pass membrane protein</topology>
    </subcellularLocation>
</comment>
<reference evidence="11" key="1">
    <citation type="journal article" date="2019" name="bioRxiv">
        <title>The Genome of the Zebra Mussel, Dreissena polymorpha: A Resource for Invasive Species Research.</title>
        <authorList>
            <person name="McCartney M.A."/>
            <person name="Auch B."/>
            <person name="Kono T."/>
            <person name="Mallez S."/>
            <person name="Zhang Y."/>
            <person name="Obille A."/>
            <person name="Becker A."/>
            <person name="Abrahante J.E."/>
            <person name="Garbe J."/>
            <person name="Badalamenti J.P."/>
            <person name="Herman A."/>
            <person name="Mangelson H."/>
            <person name="Liachko I."/>
            <person name="Sullivan S."/>
            <person name="Sone E.D."/>
            <person name="Koren S."/>
            <person name="Silverstein K.A.T."/>
            <person name="Beckman K.B."/>
            <person name="Gohl D.M."/>
        </authorList>
    </citation>
    <scope>NUCLEOTIDE SEQUENCE</scope>
    <source>
        <strain evidence="11">Duluth1</strain>
        <tissue evidence="11">Whole animal</tissue>
    </source>
</reference>
<dbReference type="InterPro" id="IPR011527">
    <property type="entry name" value="ABC1_TM_dom"/>
</dbReference>
<dbReference type="EMBL" id="JAIWYP010000001">
    <property type="protein sequence ID" value="KAH3886242.1"/>
    <property type="molecule type" value="Genomic_DNA"/>
</dbReference>
<dbReference type="PANTHER" id="PTHR43394:SF1">
    <property type="entry name" value="ATP-BINDING CASSETTE SUB-FAMILY B MEMBER 10, MITOCHONDRIAL"/>
    <property type="match status" value="1"/>
</dbReference>
<feature type="transmembrane region" description="Helical" evidence="8">
    <location>
        <begin position="156"/>
        <end position="176"/>
    </location>
</feature>
<comment type="caution">
    <text evidence="11">The sequence shown here is derived from an EMBL/GenBank/DDBJ whole genome shotgun (WGS) entry which is preliminary data.</text>
</comment>
<dbReference type="GO" id="GO:0015421">
    <property type="term" value="F:ABC-type oligopeptide transporter activity"/>
    <property type="evidence" value="ECO:0007669"/>
    <property type="project" value="TreeGrafter"/>
</dbReference>
<feature type="transmembrane region" description="Helical" evidence="8">
    <location>
        <begin position="264"/>
        <end position="287"/>
    </location>
</feature>
<dbReference type="InterPro" id="IPR003593">
    <property type="entry name" value="AAA+_ATPase"/>
</dbReference>
<dbReference type="FunFam" id="3.40.50.300:FF:000403">
    <property type="entry name" value="ATP-binding cassette sub-family B member 8, mitochondrial"/>
    <property type="match status" value="1"/>
</dbReference>
<dbReference type="Gene3D" id="1.20.1560.10">
    <property type="entry name" value="ABC transporter type 1, transmembrane domain"/>
    <property type="match status" value="1"/>
</dbReference>
<dbReference type="PROSITE" id="PS00211">
    <property type="entry name" value="ABC_TRANSPORTER_1"/>
    <property type="match status" value="1"/>
</dbReference>
<keyword evidence="5" id="KW-0067">ATP-binding</keyword>
<evidence type="ECO:0000259" key="10">
    <source>
        <dbReference type="PROSITE" id="PS50929"/>
    </source>
</evidence>
<dbReference type="InterPro" id="IPR027417">
    <property type="entry name" value="P-loop_NTPase"/>
</dbReference>
<evidence type="ECO:0000256" key="4">
    <source>
        <dbReference type="ARBA" id="ARBA00022741"/>
    </source>
</evidence>
<evidence type="ECO:0000313" key="11">
    <source>
        <dbReference type="EMBL" id="KAH3886242.1"/>
    </source>
</evidence>
<dbReference type="Proteomes" id="UP000828390">
    <property type="component" value="Unassembled WGS sequence"/>
</dbReference>
<evidence type="ECO:0000256" key="2">
    <source>
        <dbReference type="ARBA" id="ARBA00022448"/>
    </source>
</evidence>
<dbReference type="GO" id="GO:0005524">
    <property type="term" value="F:ATP binding"/>
    <property type="evidence" value="ECO:0007669"/>
    <property type="project" value="UniProtKB-KW"/>
</dbReference>
<feature type="transmembrane region" description="Helical" evidence="8">
    <location>
        <begin position="484"/>
        <end position="502"/>
    </location>
</feature>
<sequence length="816" mass="89636">MMDEIPVLEEGCDVQESKIRPRYSLPMIRLTTVFVATVFLDGIVSNVLWFTPGASDYFIDSVAKYAFLSSVFDLVLVAVLKILILIPCISLREKLALRQIQHGSYVDKQHLNSVCFAVQIAVSLAGLAFTGTKGGMVLYAIVHDSNYVKMHGTCEALLICALVFSLVETGMLLASYKALERLKDIQIVHNYNEDGLEVDKDGNPVKRLSIMRLFSLAREELFMLLMGALCLLVSSGTQMVAPLYFGKVVDAAQHSMSELNETVFILLGIYVGGNLFSMARSWLFTLAGQRVVARLRKVLFQSIIRQDVAFFDTNRTGELCNRLSSDTQVLQNAVTVNMSMLSRYVLQMIGSLVFMFTLNASLTGVLLAVVPLVSVLAVQYGKYMKKLRKDFQDRLGDAGTQAEESLSSIRTVRMFSAESKSADLYGVDVDRSYQVGKKLAAAGGVFEGGVGVLVSGSIVLVLWYGGKLVHDNYTDPNKGITPGILTAFLLYTLQVALAFALMSSLYGDFMQAVGASTRIFELMDRTPKVSNENGKKLSELDGRIEFKAVDFTYPSRPDTKVIKNFSLTVEPGEMVALVGPSGGGKSTIVNLIERFYDPDQGNITLGGHNLRELDPQWFRQRIAMVSQEPTLFACSIRDNIAYGRQATMEEVMEAAKEANAHEFVSGFEDGYDTLVGERGVRLSGGQKQRIAIARALIMDPVILLLDEATSALDAESEHQVQEAVDRAMKKRTVVVIAHRLSTVRKAGKVVVIDKGEIAEQGTHDELLARDGVYKKLVHRQMMAGFSADTNAVKVDTSIEPSASSNAVEAHVINDLD</sequence>
<dbReference type="GO" id="GO:0090374">
    <property type="term" value="P:oligopeptide export from mitochondrion"/>
    <property type="evidence" value="ECO:0007669"/>
    <property type="project" value="TreeGrafter"/>
</dbReference>
<dbReference type="PROSITE" id="PS50929">
    <property type="entry name" value="ABC_TM1F"/>
    <property type="match status" value="1"/>
</dbReference>
<feature type="domain" description="ABC transmembrane type-1" evidence="10">
    <location>
        <begin position="225"/>
        <end position="511"/>
    </location>
</feature>
<evidence type="ECO:0000259" key="9">
    <source>
        <dbReference type="PROSITE" id="PS50893"/>
    </source>
</evidence>
<feature type="transmembrane region" description="Helical" evidence="8">
    <location>
        <begin position="62"/>
        <end position="89"/>
    </location>
</feature>
<keyword evidence="12" id="KW-1185">Reference proteome</keyword>
<reference evidence="11" key="2">
    <citation type="submission" date="2020-11" db="EMBL/GenBank/DDBJ databases">
        <authorList>
            <person name="McCartney M.A."/>
            <person name="Auch B."/>
            <person name="Kono T."/>
            <person name="Mallez S."/>
            <person name="Becker A."/>
            <person name="Gohl D.M."/>
            <person name="Silverstein K.A.T."/>
            <person name="Koren S."/>
            <person name="Bechman K.B."/>
            <person name="Herman A."/>
            <person name="Abrahante J.E."/>
            <person name="Garbe J."/>
        </authorList>
    </citation>
    <scope>NUCLEOTIDE SEQUENCE</scope>
    <source>
        <strain evidence="11">Duluth1</strain>
        <tissue evidence="11">Whole animal</tissue>
    </source>
</reference>
<evidence type="ECO:0000256" key="5">
    <source>
        <dbReference type="ARBA" id="ARBA00022840"/>
    </source>
</evidence>
<dbReference type="PANTHER" id="PTHR43394">
    <property type="entry name" value="ATP-DEPENDENT PERMEASE MDL1, MITOCHONDRIAL"/>
    <property type="match status" value="1"/>
</dbReference>
<evidence type="ECO:0000256" key="3">
    <source>
        <dbReference type="ARBA" id="ARBA00022692"/>
    </source>
</evidence>
<dbReference type="CDD" id="cd18780">
    <property type="entry name" value="ABC_6TM_AtABCB27_like"/>
    <property type="match status" value="1"/>
</dbReference>
<dbReference type="Gene3D" id="3.40.50.300">
    <property type="entry name" value="P-loop containing nucleotide triphosphate hydrolases"/>
    <property type="match status" value="1"/>
</dbReference>
<dbReference type="InterPro" id="IPR036640">
    <property type="entry name" value="ABC1_TM_sf"/>
</dbReference>
<evidence type="ECO:0000313" key="12">
    <source>
        <dbReference type="Proteomes" id="UP000828390"/>
    </source>
</evidence>
<gene>
    <name evidence="11" type="ORF">DPMN_010244</name>
</gene>
<evidence type="ECO:0000256" key="1">
    <source>
        <dbReference type="ARBA" id="ARBA00004448"/>
    </source>
</evidence>
<dbReference type="InterPro" id="IPR039421">
    <property type="entry name" value="Type_1_exporter"/>
</dbReference>
<dbReference type="FunFam" id="1.20.1560.10:FF:000058">
    <property type="entry name" value="ABC transporter B family member 25"/>
    <property type="match status" value="1"/>
</dbReference>
<keyword evidence="6 8" id="KW-1133">Transmembrane helix</keyword>
<dbReference type="SMART" id="SM00382">
    <property type="entry name" value="AAA"/>
    <property type="match status" value="1"/>
</dbReference>
<dbReference type="OrthoDB" id="6500128at2759"/>
<proteinExistence type="predicted"/>
<dbReference type="AlphaFoldDB" id="A0A9D4N3W3"/>
<dbReference type="GO" id="GO:0016887">
    <property type="term" value="F:ATP hydrolysis activity"/>
    <property type="evidence" value="ECO:0007669"/>
    <property type="project" value="InterPro"/>
</dbReference>
<keyword evidence="2" id="KW-0813">Transport</keyword>
<keyword evidence="3 8" id="KW-0812">Transmembrane</keyword>
<dbReference type="GO" id="GO:0005743">
    <property type="term" value="C:mitochondrial inner membrane"/>
    <property type="evidence" value="ECO:0007669"/>
    <property type="project" value="UniProtKB-SubCell"/>
</dbReference>
<evidence type="ECO:0000256" key="7">
    <source>
        <dbReference type="ARBA" id="ARBA00023136"/>
    </source>
</evidence>
<feature type="transmembrane region" description="Helical" evidence="8">
    <location>
        <begin position="27"/>
        <end position="50"/>
    </location>
</feature>
<accession>A0A9D4N3W3</accession>
<dbReference type="PIRSF" id="PIRSF002773">
    <property type="entry name" value="ABC_prm/ATPase_B"/>
    <property type="match status" value="1"/>
</dbReference>
<dbReference type="CDD" id="cd03249">
    <property type="entry name" value="ABC_MTABC3_MDL1_MDL2"/>
    <property type="match status" value="1"/>
</dbReference>
<name>A0A9D4N3W3_DREPO</name>
<evidence type="ECO:0000256" key="8">
    <source>
        <dbReference type="SAM" id="Phobius"/>
    </source>
</evidence>
<dbReference type="SUPFAM" id="SSF52540">
    <property type="entry name" value="P-loop containing nucleoside triphosphate hydrolases"/>
    <property type="match status" value="1"/>
</dbReference>
<keyword evidence="7 8" id="KW-0472">Membrane</keyword>
<feature type="domain" description="ABC transporter" evidence="9">
    <location>
        <begin position="544"/>
        <end position="779"/>
    </location>
</feature>
<feature type="transmembrane region" description="Helical" evidence="8">
    <location>
        <begin position="439"/>
        <end position="464"/>
    </location>
</feature>
<dbReference type="InterPro" id="IPR003439">
    <property type="entry name" value="ABC_transporter-like_ATP-bd"/>
</dbReference>
<dbReference type="InterPro" id="IPR017871">
    <property type="entry name" value="ABC_transporter-like_CS"/>
</dbReference>
<evidence type="ECO:0000256" key="6">
    <source>
        <dbReference type="ARBA" id="ARBA00022989"/>
    </source>
</evidence>
<dbReference type="PROSITE" id="PS50893">
    <property type="entry name" value="ABC_TRANSPORTER_2"/>
    <property type="match status" value="1"/>
</dbReference>